<comment type="caution">
    <text evidence="2">The sequence shown here is derived from an EMBL/GenBank/DDBJ whole genome shotgun (WGS) entry which is preliminary data.</text>
</comment>
<evidence type="ECO:0000313" key="2">
    <source>
        <dbReference type="EMBL" id="RKH62153.1"/>
    </source>
</evidence>
<name>A0A3A8Q0I7_9BACT</name>
<keyword evidence="3" id="KW-1185">Reference proteome</keyword>
<dbReference type="AlphaFoldDB" id="A0A3A8Q0I7"/>
<evidence type="ECO:0000313" key="3">
    <source>
        <dbReference type="Proteomes" id="UP000267003"/>
    </source>
</evidence>
<dbReference type="Proteomes" id="UP000267003">
    <property type="component" value="Unassembled WGS sequence"/>
</dbReference>
<accession>A0A3A8Q0I7</accession>
<evidence type="ECO:0000256" key="1">
    <source>
        <dbReference type="SAM" id="MobiDB-lite"/>
    </source>
</evidence>
<feature type="compositionally biased region" description="Basic and acidic residues" evidence="1">
    <location>
        <begin position="74"/>
        <end position="93"/>
    </location>
</feature>
<feature type="region of interest" description="Disordered" evidence="1">
    <location>
        <begin position="1"/>
        <end position="111"/>
    </location>
</feature>
<feature type="compositionally biased region" description="Basic and acidic residues" evidence="1">
    <location>
        <begin position="51"/>
        <end position="65"/>
    </location>
</feature>
<protein>
    <submittedName>
        <fullName evidence="2">Uncharacterized protein</fullName>
    </submittedName>
</protein>
<sequence length="111" mass="12171">MVPRWAGSPGTDLHPWLTAKLSSRPSGRWAWQFSPPPPSLEDLEGLSSNDRGLEMEKKKPDEKQVQHQGMSEDENLRHKGGGRESEADRHAGPKPEGNGGTGQPAAFPEHN</sequence>
<organism evidence="2 3">
    <name type="scientific">Corallococcus aberystwythensis</name>
    <dbReference type="NCBI Taxonomy" id="2316722"/>
    <lineage>
        <taxon>Bacteria</taxon>
        <taxon>Pseudomonadati</taxon>
        <taxon>Myxococcota</taxon>
        <taxon>Myxococcia</taxon>
        <taxon>Myxococcales</taxon>
        <taxon>Cystobacterineae</taxon>
        <taxon>Myxococcaceae</taxon>
        <taxon>Corallococcus</taxon>
    </lineage>
</organism>
<dbReference type="EMBL" id="RAWK01000138">
    <property type="protein sequence ID" value="RKH62153.1"/>
    <property type="molecule type" value="Genomic_DNA"/>
</dbReference>
<proteinExistence type="predicted"/>
<gene>
    <name evidence="2" type="ORF">D7W81_22720</name>
</gene>
<reference evidence="3" key="1">
    <citation type="submission" date="2018-09" db="EMBL/GenBank/DDBJ databases">
        <authorList>
            <person name="Livingstone P.G."/>
            <person name="Whitworth D.E."/>
        </authorList>
    </citation>
    <scope>NUCLEOTIDE SEQUENCE [LARGE SCALE GENOMIC DNA]</scope>
    <source>
        <strain evidence="3">AB050A</strain>
    </source>
</reference>